<feature type="domain" description="Glycosyl hydrolase family 30 TIM-barrel" evidence="6">
    <location>
        <begin position="326"/>
        <end position="483"/>
    </location>
</feature>
<dbReference type="InterPro" id="IPR033452">
    <property type="entry name" value="GH30_C"/>
</dbReference>
<comment type="caution">
    <text evidence="8">The sequence shown here is derived from an EMBL/GenBank/DDBJ whole genome shotgun (WGS) entry which is preliminary data.</text>
</comment>
<dbReference type="SUPFAM" id="SSF51445">
    <property type="entry name" value="(Trans)glycosidases"/>
    <property type="match status" value="1"/>
</dbReference>
<evidence type="ECO:0000259" key="6">
    <source>
        <dbReference type="Pfam" id="PF02055"/>
    </source>
</evidence>
<comment type="similarity">
    <text evidence="1 4">Belongs to the glycosyl hydrolase 30 family.</text>
</comment>
<dbReference type="InterPro" id="IPR033453">
    <property type="entry name" value="Glyco_hydro_30_TIM-barrel"/>
</dbReference>
<evidence type="ECO:0000256" key="4">
    <source>
        <dbReference type="RuleBase" id="RU361188"/>
    </source>
</evidence>
<gene>
    <name evidence="8" type="ORF">N5I87_02580</name>
</gene>
<feature type="compositionally biased region" description="Pro residues" evidence="5">
    <location>
        <begin position="75"/>
        <end position="93"/>
    </location>
</feature>
<reference evidence="8" key="1">
    <citation type="journal article" date="2023" name="Front. Microbiol.">
        <title>Ralstonia chuxiongensis sp. nov., Ralstonia mojiangensis sp. nov., and Ralstonia soli sp. nov., isolated from tobacco fields, are three novel species in the family Burkholderiaceae.</title>
        <authorList>
            <person name="Lu C.H."/>
            <person name="Zhang Y.Y."/>
            <person name="Jiang N."/>
            <person name="Chen W."/>
            <person name="Shao X."/>
            <person name="Zhao Z.M."/>
            <person name="Lu W.L."/>
            <person name="Hu X."/>
            <person name="Xi Y.X."/>
            <person name="Zou S.Y."/>
            <person name="Wei Q.J."/>
            <person name="Lin Z.L."/>
            <person name="Gong L."/>
            <person name="Gai X.T."/>
            <person name="Zhang L.Q."/>
            <person name="Li J.Y."/>
            <person name="Jin Y."/>
            <person name="Xia Z.Y."/>
        </authorList>
    </citation>
    <scope>NUCLEOTIDE SEQUENCE</scope>
    <source>
        <strain evidence="8">22TCCZM01-4</strain>
    </source>
</reference>
<feature type="domain" description="Glycosyl hydrolase family 30 beta sandwich" evidence="7">
    <location>
        <begin position="584"/>
        <end position="675"/>
    </location>
</feature>
<dbReference type="Gene3D" id="2.60.40.1180">
    <property type="entry name" value="Golgi alpha-mannosidase II"/>
    <property type="match status" value="1"/>
</dbReference>
<dbReference type="InterPro" id="IPR013780">
    <property type="entry name" value="Glyco_hydro_b"/>
</dbReference>
<accession>A0AAE3I026</accession>
<evidence type="ECO:0000313" key="9">
    <source>
        <dbReference type="Proteomes" id="UP001164374"/>
    </source>
</evidence>
<organism evidence="8 9">
    <name type="scientific">Ralstonia mojiangensis</name>
    <dbReference type="NCBI Taxonomy" id="2953895"/>
    <lineage>
        <taxon>Bacteria</taxon>
        <taxon>Pseudomonadati</taxon>
        <taxon>Pseudomonadota</taxon>
        <taxon>Betaproteobacteria</taxon>
        <taxon>Burkholderiales</taxon>
        <taxon>Burkholderiaceae</taxon>
        <taxon>Ralstonia</taxon>
    </lineage>
</organism>
<evidence type="ECO:0000259" key="7">
    <source>
        <dbReference type="Pfam" id="PF17189"/>
    </source>
</evidence>
<feature type="compositionally biased region" description="Low complexity" evidence="5">
    <location>
        <begin position="47"/>
        <end position="60"/>
    </location>
</feature>
<dbReference type="GO" id="GO:0016020">
    <property type="term" value="C:membrane"/>
    <property type="evidence" value="ECO:0007669"/>
    <property type="project" value="GOC"/>
</dbReference>
<keyword evidence="3 4" id="KW-0378">Hydrolase</keyword>
<dbReference type="PANTHER" id="PTHR11069">
    <property type="entry name" value="GLUCOSYLCERAMIDASE"/>
    <property type="match status" value="1"/>
</dbReference>
<keyword evidence="2" id="KW-0732">Signal</keyword>
<dbReference type="RefSeq" id="WP_260798392.1">
    <property type="nucleotide sequence ID" value="NZ_JAOCQJ010000001.1"/>
</dbReference>
<protein>
    <submittedName>
        <fullName evidence="8">Uncharacterized protein</fullName>
    </submittedName>
</protein>
<dbReference type="PANTHER" id="PTHR11069:SF38">
    <property type="entry name" value="GLUCURONOXYLANASE XYNC"/>
    <property type="match status" value="1"/>
</dbReference>
<evidence type="ECO:0000256" key="5">
    <source>
        <dbReference type="SAM" id="MobiDB-lite"/>
    </source>
</evidence>
<dbReference type="InterPro" id="IPR001139">
    <property type="entry name" value="Glyco_hydro_30"/>
</dbReference>
<reference evidence="8" key="2">
    <citation type="submission" date="2023-02" db="EMBL/GenBank/DDBJ databases">
        <authorList>
            <person name="Lu C.-H."/>
        </authorList>
    </citation>
    <scope>NUCLEOTIDE SEQUENCE</scope>
    <source>
        <strain evidence="8">22TCCZM01-4</strain>
    </source>
</reference>
<evidence type="ECO:0000256" key="2">
    <source>
        <dbReference type="ARBA" id="ARBA00022729"/>
    </source>
</evidence>
<proteinExistence type="inferred from homology"/>
<dbReference type="GO" id="GO:0004348">
    <property type="term" value="F:glucosylceramidase activity"/>
    <property type="evidence" value="ECO:0007669"/>
    <property type="project" value="InterPro"/>
</dbReference>
<dbReference type="Gene3D" id="3.20.20.80">
    <property type="entry name" value="Glycosidases"/>
    <property type="match status" value="1"/>
</dbReference>
<dbReference type="Proteomes" id="UP001164374">
    <property type="component" value="Unassembled WGS sequence"/>
</dbReference>
<feature type="region of interest" description="Disordered" evidence="5">
    <location>
        <begin position="36"/>
        <end position="97"/>
    </location>
</feature>
<dbReference type="InterPro" id="IPR017853">
    <property type="entry name" value="GH"/>
</dbReference>
<dbReference type="Pfam" id="PF17189">
    <property type="entry name" value="Glyco_hydro_30C"/>
    <property type="match status" value="1"/>
</dbReference>
<keyword evidence="4" id="KW-0326">Glycosidase</keyword>
<dbReference type="Pfam" id="PF02055">
    <property type="entry name" value="Glyco_hydro_30"/>
    <property type="match status" value="1"/>
</dbReference>
<dbReference type="EMBL" id="JAOCQJ010000001">
    <property type="protein sequence ID" value="MCT7314875.1"/>
    <property type="molecule type" value="Genomic_DNA"/>
</dbReference>
<dbReference type="SUPFAM" id="SSF51011">
    <property type="entry name" value="Glycosyl hydrolase domain"/>
    <property type="match status" value="1"/>
</dbReference>
<name>A0AAE3I026_9RALS</name>
<sequence>MSLTTRTTRAPQDPHPRLARSMVIGLLSLGLAACGGGGDTPADSSITATTAPVATSSPGASPAPAPAPTTTTPTTPAPTPAPAPAPSPAPTTPTPTITWLNPASIAWGTALSTAQLNATANVPGTFTYSPAIGTKPEVGTQTLSVTFTPQDTTKYASTTAVRTLTVNKAEPPVRWDLPAAVTQGSALTPAQVSTTPYALYGIGGTVDPASYTTADGAPLSAATTSTAGSVILQATFVPRDSAHYRTALVSTALTIKPAAAAAAINFGSAKQTIQGFGGSAAWYYTKMADDRLNALFGTSLTDSLGLSILRLRIAPAEWNTTTQTADTTQWTAELENGAAAQARGALVFASPWTPPASMKIVNTTRSNPLYSGRLDPARYADYAKYLNSYIRYAATRNVRLYAVSLQNEPDWDPATYESCLWSPDDMRAWTAAQGAAAVAGTTTKLMAPESFYFSQATADTLLGDANAAANVSIIGGHLYGGVPAYPTSARRLGKDVWMTEHFLDSVNKADNKTAWQTSIDDAIAIAKEIHDGFTLGQYNAYVYWWLVNSNDAQPTGLIGSDNKPTYFGIGLKHFSYFIRPGYVRYDTTTLPQKGVRVSAFGTPAGATDNKAVVVLVNENSTDVTLTTSINPAGRTVTSLTPYRTTATATFEQQAALGVSGNTFTVTLPAKSITTLVN</sequence>
<dbReference type="PROSITE" id="PS51257">
    <property type="entry name" value="PROKAR_LIPOPROTEIN"/>
    <property type="match status" value="1"/>
</dbReference>
<evidence type="ECO:0000313" key="8">
    <source>
        <dbReference type="EMBL" id="MCT7314875.1"/>
    </source>
</evidence>
<dbReference type="AlphaFoldDB" id="A0AAE3I026"/>
<evidence type="ECO:0000256" key="1">
    <source>
        <dbReference type="ARBA" id="ARBA00005382"/>
    </source>
</evidence>
<dbReference type="GO" id="GO:0006665">
    <property type="term" value="P:sphingolipid metabolic process"/>
    <property type="evidence" value="ECO:0007669"/>
    <property type="project" value="InterPro"/>
</dbReference>
<evidence type="ECO:0000256" key="3">
    <source>
        <dbReference type="ARBA" id="ARBA00022801"/>
    </source>
</evidence>